<accession>A0A0M3K8X9</accession>
<feature type="transmembrane region" description="Helical" evidence="1">
    <location>
        <begin position="108"/>
        <end position="130"/>
    </location>
</feature>
<evidence type="ECO:0000313" key="4">
    <source>
        <dbReference type="WBParaSite" id="ASIM_0001742001-mRNA-1"/>
    </source>
</evidence>
<reference evidence="2 3" key="2">
    <citation type="submission" date="2018-11" db="EMBL/GenBank/DDBJ databases">
        <authorList>
            <consortium name="Pathogen Informatics"/>
        </authorList>
    </citation>
    <scope>NUCLEOTIDE SEQUENCE [LARGE SCALE GENOMIC DNA]</scope>
</reference>
<dbReference type="AlphaFoldDB" id="A0A0M3K8X9"/>
<dbReference type="EMBL" id="UYRR01033453">
    <property type="protein sequence ID" value="VDK58806.1"/>
    <property type="molecule type" value="Genomic_DNA"/>
</dbReference>
<dbReference type="OrthoDB" id="5833548at2759"/>
<evidence type="ECO:0000256" key="1">
    <source>
        <dbReference type="SAM" id="Phobius"/>
    </source>
</evidence>
<dbReference type="Proteomes" id="UP000267096">
    <property type="component" value="Unassembled WGS sequence"/>
</dbReference>
<keyword evidence="1" id="KW-0472">Membrane</keyword>
<protein>
    <submittedName>
        <fullName evidence="4">Transmembrane protein</fullName>
    </submittedName>
</protein>
<reference evidence="4" key="1">
    <citation type="submission" date="2017-02" db="UniProtKB">
        <authorList>
            <consortium name="WormBaseParasite"/>
        </authorList>
    </citation>
    <scope>IDENTIFICATION</scope>
</reference>
<evidence type="ECO:0000313" key="3">
    <source>
        <dbReference type="Proteomes" id="UP000267096"/>
    </source>
</evidence>
<dbReference type="PANTHER" id="PTHR34851:SF2">
    <property type="entry name" value="PROTEIN CBG16728"/>
    <property type="match status" value="1"/>
</dbReference>
<sequence length="179" mass="20259">MKYRAKKRSDIRGHFKQRDIPDLTSVNSSEERKLKSDRYKVGRLKTAAYAIASISTFFIVASFVLKAIGLSDIGWNWELLFLVVDSVAVVCLLQGLWQEKAALLQPFVVLNIITISFLILLTLFFATAVLNAHSYAGEYVEMALSGRLQQIAEVLSVQQRNGKKLFQQFQIEYFCTLSA</sequence>
<organism evidence="4">
    <name type="scientific">Anisakis simplex</name>
    <name type="common">Herring worm</name>
    <dbReference type="NCBI Taxonomy" id="6269"/>
    <lineage>
        <taxon>Eukaryota</taxon>
        <taxon>Metazoa</taxon>
        <taxon>Ecdysozoa</taxon>
        <taxon>Nematoda</taxon>
        <taxon>Chromadorea</taxon>
        <taxon>Rhabditida</taxon>
        <taxon>Spirurina</taxon>
        <taxon>Ascaridomorpha</taxon>
        <taxon>Ascaridoidea</taxon>
        <taxon>Anisakidae</taxon>
        <taxon>Anisakis</taxon>
        <taxon>Anisakis simplex complex</taxon>
    </lineage>
</organism>
<dbReference type="PANTHER" id="PTHR34851">
    <property type="entry name" value="PROTEIN CBG05235-RELATED"/>
    <property type="match status" value="1"/>
</dbReference>
<keyword evidence="1" id="KW-0812">Transmembrane</keyword>
<dbReference type="WBParaSite" id="ASIM_0001742001-mRNA-1">
    <property type="protein sequence ID" value="ASIM_0001742001-mRNA-1"/>
    <property type="gene ID" value="ASIM_0001742001"/>
</dbReference>
<gene>
    <name evidence="2" type="ORF">ASIM_LOCUS16826</name>
</gene>
<proteinExistence type="predicted"/>
<evidence type="ECO:0000313" key="2">
    <source>
        <dbReference type="EMBL" id="VDK58806.1"/>
    </source>
</evidence>
<keyword evidence="3" id="KW-1185">Reference proteome</keyword>
<name>A0A0M3K8X9_ANISI</name>
<keyword evidence="1" id="KW-1133">Transmembrane helix</keyword>
<feature type="transmembrane region" description="Helical" evidence="1">
    <location>
        <begin position="47"/>
        <end position="69"/>
    </location>
</feature>
<feature type="transmembrane region" description="Helical" evidence="1">
    <location>
        <begin position="75"/>
        <end position="96"/>
    </location>
</feature>